<gene>
    <name evidence="1" type="ORF">CUR178_00249</name>
</gene>
<dbReference type="EMBL" id="JAFHKP010000036">
    <property type="protein sequence ID" value="KAG5465544.1"/>
    <property type="molecule type" value="Genomic_DNA"/>
</dbReference>
<proteinExistence type="predicted"/>
<organism evidence="1 2">
    <name type="scientific">Leishmania enriettii</name>
    <dbReference type="NCBI Taxonomy" id="5663"/>
    <lineage>
        <taxon>Eukaryota</taxon>
        <taxon>Discoba</taxon>
        <taxon>Euglenozoa</taxon>
        <taxon>Kinetoplastea</taxon>
        <taxon>Metakinetoplastina</taxon>
        <taxon>Trypanosomatida</taxon>
        <taxon>Trypanosomatidae</taxon>
        <taxon>Leishmaniinae</taxon>
        <taxon>Leishmania</taxon>
    </lineage>
</organism>
<reference evidence="1 2" key="1">
    <citation type="submission" date="2021-02" db="EMBL/GenBank/DDBJ databases">
        <title>Leishmania (Mundinia) enrietti genome sequencing and assembly.</title>
        <authorList>
            <person name="Almutairi H."/>
            <person name="Gatherer D."/>
        </authorList>
    </citation>
    <scope>NUCLEOTIDE SEQUENCE [LARGE SCALE GENOMIC DNA]</scope>
    <source>
        <strain evidence="1">CUR178</strain>
    </source>
</reference>
<protein>
    <submittedName>
        <fullName evidence="1">Uncharacterized protein</fullName>
    </submittedName>
</protein>
<accession>A0A836K726</accession>
<dbReference type="KEGG" id="lenr:94167550"/>
<dbReference type="GeneID" id="94167550"/>
<dbReference type="RefSeq" id="XP_067688143.1">
    <property type="nucleotide sequence ID" value="XM_067832040.1"/>
</dbReference>
<dbReference type="OrthoDB" id="266213at2759"/>
<keyword evidence="2" id="KW-1185">Reference proteome</keyword>
<comment type="caution">
    <text evidence="1">The sequence shown here is derived from an EMBL/GenBank/DDBJ whole genome shotgun (WGS) entry which is preliminary data.</text>
</comment>
<sequence>MSHHAEADRVFAPAVHALSAEPLVDYSSHTHVGESVFDIDSTDESRSHEMNNPLVLAPQFRQHLGDVLVTATTTVPSSPLRAPPRSSCDAVHVNPQRSATVAAAAARRRAEDEASVRPLTAEGESWGHWGFRHLYNGLVMMMVSLYNIVQIGLKQQPTDVKVLACANDVYMTPPPRAVDLKAEKAAAADRSLP</sequence>
<dbReference type="Proteomes" id="UP000674179">
    <property type="component" value="Chromosome 36"/>
</dbReference>
<evidence type="ECO:0000313" key="1">
    <source>
        <dbReference type="EMBL" id="KAG5465544.1"/>
    </source>
</evidence>
<evidence type="ECO:0000313" key="2">
    <source>
        <dbReference type="Proteomes" id="UP000674179"/>
    </source>
</evidence>
<name>A0A836K726_LEIEN</name>
<dbReference type="AlphaFoldDB" id="A0A836K726"/>